<dbReference type="RefSeq" id="WP_188611997.1">
    <property type="nucleotide sequence ID" value="NZ_BMGG01000010.1"/>
</dbReference>
<evidence type="ECO:0000259" key="4">
    <source>
        <dbReference type="SMART" id="SM01008"/>
    </source>
</evidence>
<dbReference type="Proteomes" id="UP000637002">
    <property type="component" value="Unassembled WGS sequence"/>
</dbReference>
<dbReference type="InterPro" id="IPR000674">
    <property type="entry name" value="Ald_Oxase/Xan_DH_a/b"/>
</dbReference>
<dbReference type="Pfam" id="PF01315">
    <property type="entry name" value="Ald_Xan_dh_C"/>
    <property type="match status" value="1"/>
</dbReference>
<dbReference type="AlphaFoldDB" id="A0A916UTG8"/>
<dbReference type="Gene3D" id="3.90.1170.50">
    <property type="entry name" value="Aldehyde oxidase/xanthine dehydrogenase, a/b hammerhead"/>
    <property type="match status" value="1"/>
</dbReference>
<evidence type="ECO:0000256" key="2">
    <source>
        <dbReference type="ARBA" id="ARBA00023002"/>
    </source>
</evidence>
<dbReference type="InterPro" id="IPR016208">
    <property type="entry name" value="Ald_Oxase/xanthine_DH-like"/>
</dbReference>
<dbReference type="Pfam" id="PF02738">
    <property type="entry name" value="MoCoBD_1"/>
    <property type="match status" value="1"/>
</dbReference>
<dbReference type="InterPro" id="IPR037165">
    <property type="entry name" value="AldOxase/xan_DH_Mopterin-bd_sf"/>
</dbReference>
<organism evidence="5 6">
    <name type="scientific">Chelatococcus reniformis</name>
    <dbReference type="NCBI Taxonomy" id="1494448"/>
    <lineage>
        <taxon>Bacteria</taxon>
        <taxon>Pseudomonadati</taxon>
        <taxon>Pseudomonadota</taxon>
        <taxon>Alphaproteobacteria</taxon>
        <taxon>Hyphomicrobiales</taxon>
        <taxon>Chelatococcaceae</taxon>
        <taxon>Chelatococcus</taxon>
    </lineage>
</organism>
<dbReference type="InterPro" id="IPR036856">
    <property type="entry name" value="Ald_Oxase/Xan_DH_a/b_sf"/>
</dbReference>
<proteinExistence type="predicted"/>
<keyword evidence="2" id="KW-0560">Oxidoreductase</keyword>
<dbReference type="PANTHER" id="PTHR11908:SF132">
    <property type="entry name" value="ALDEHYDE OXIDASE 1-RELATED"/>
    <property type="match status" value="1"/>
</dbReference>
<sequence>MSRTAAQSAPRRKEDARLLRGAGRFVDDVHLDRMVEGAFVRSSRAHAEIVSVDASAALAAGALLVLTAADLPFNDRPWVTRYWHAAIRGGLPRFLATDRVRFVGEPIAFVVADDRYRAEDLAALVEVAYRELPVIATVADAVRPDAPRLHPDWLGNVGAHFQQATGNADAALRGAAHRVRETFSFVRQAPLPLETRGIVADYDEARQALTVWMSTQAHYNVRQNLSSILDLPEYQVRVVCEDVGGGFGAKSRTYVEELVVSHASRRLRRPVKWIEDRFENLQATTHSRAIDVDIELGCDEGGALLALKAQLRLDMGGYVFTSGIMTAEVAAGFIANAYRIPNFRVDVSCIGTNKTPIATYRGAGAPEAAFPIECLMDLLAKRAGLTPVELRRRNLIRPADLPHELERSLAGIPLRFESGDFPALLDQALADSGYSRDVVTEADGCRTAWGLAACIEGSGFVNFETAVIRADALGNVTVTSGMSTQGQGQHTTYAQVAAETLGVDFERVDVRMGDTQLVPFGRGAFASRGAIFGANAVLGAAERLREKILAVAADMLQAPADALTIAHGRIVRAAGGDTDLDIAAIARAVSPGGSHFAGEPALEAQYVYGSDQPLTFGGAVHVARVRLDPRTGFFRVLDYFVSHDAGRALNAMIVEGQIIGGVIDGIGGALYSELIYSDEGQLVTSTMADYLVATAPDLPRVRLGHVETRPGTNPLGVRGIGEGGLIPTAAVIANALAHAIAPGATGHEAPLYTLPLRPERVYTACRLATHRLVAPP</sequence>
<name>A0A916UTG8_9HYPH</name>
<dbReference type="PANTHER" id="PTHR11908">
    <property type="entry name" value="XANTHINE DEHYDROGENASE"/>
    <property type="match status" value="1"/>
</dbReference>
<evidence type="ECO:0000256" key="3">
    <source>
        <dbReference type="ARBA" id="ARBA00053029"/>
    </source>
</evidence>
<gene>
    <name evidence="5" type="ORF">GCM10010994_50940</name>
</gene>
<dbReference type="InterPro" id="IPR046867">
    <property type="entry name" value="AldOxase/xan_DH_MoCoBD2"/>
</dbReference>
<dbReference type="GO" id="GO:0016491">
    <property type="term" value="F:oxidoreductase activity"/>
    <property type="evidence" value="ECO:0007669"/>
    <property type="project" value="UniProtKB-KW"/>
</dbReference>
<evidence type="ECO:0000313" key="6">
    <source>
        <dbReference type="Proteomes" id="UP000637002"/>
    </source>
</evidence>
<keyword evidence="1" id="KW-0500">Molybdenum</keyword>
<comment type="caution">
    <text evidence="5">The sequence shown here is derived from an EMBL/GenBank/DDBJ whole genome shotgun (WGS) entry which is preliminary data.</text>
</comment>
<dbReference type="Pfam" id="PF20256">
    <property type="entry name" value="MoCoBD_2"/>
    <property type="match status" value="1"/>
</dbReference>
<reference evidence="5" key="1">
    <citation type="journal article" date="2014" name="Int. J. Syst. Evol. Microbiol.">
        <title>Complete genome sequence of Corynebacterium casei LMG S-19264T (=DSM 44701T), isolated from a smear-ripened cheese.</title>
        <authorList>
            <consortium name="US DOE Joint Genome Institute (JGI-PGF)"/>
            <person name="Walter F."/>
            <person name="Albersmeier A."/>
            <person name="Kalinowski J."/>
            <person name="Ruckert C."/>
        </authorList>
    </citation>
    <scope>NUCLEOTIDE SEQUENCE</scope>
    <source>
        <strain evidence="5">CGMCC 1.12919</strain>
    </source>
</reference>
<comment type="cofactor">
    <cofactor evidence="3">
        <name>Mo-molybdopterin cytosine dinucleotide</name>
        <dbReference type="ChEBI" id="CHEBI:71308"/>
    </cofactor>
</comment>
<protein>
    <submittedName>
        <fullName evidence="5">Dehydrogenase</fullName>
    </submittedName>
</protein>
<evidence type="ECO:0000313" key="5">
    <source>
        <dbReference type="EMBL" id="GGC86821.1"/>
    </source>
</evidence>
<dbReference type="GO" id="GO:0005506">
    <property type="term" value="F:iron ion binding"/>
    <property type="evidence" value="ECO:0007669"/>
    <property type="project" value="InterPro"/>
</dbReference>
<dbReference type="EMBL" id="BMGG01000010">
    <property type="protein sequence ID" value="GGC86821.1"/>
    <property type="molecule type" value="Genomic_DNA"/>
</dbReference>
<dbReference type="SMART" id="SM01008">
    <property type="entry name" value="Ald_Xan_dh_C"/>
    <property type="match status" value="1"/>
</dbReference>
<dbReference type="FunFam" id="3.30.365.10:FF:000001">
    <property type="entry name" value="Xanthine dehydrogenase oxidase"/>
    <property type="match status" value="1"/>
</dbReference>
<reference evidence="5" key="2">
    <citation type="submission" date="2020-09" db="EMBL/GenBank/DDBJ databases">
        <authorList>
            <person name="Sun Q."/>
            <person name="Zhou Y."/>
        </authorList>
    </citation>
    <scope>NUCLEOTIDE SEQUENCE</scope>
    <source>
        <strain evidence="5">CGMCC 1.12919</strain>
    </source>
</reference>
<feature type="domain" description="Aldehyde oxidase/xanthine dehydrogenase a/b hammerhead" evidence="4">
    <location>
        <begin position="20"/>
        <end position="133"/>
    </location>
</feature>
<accession>A0A916UTG8</accession>
<dbReference type="Gene3D" id="3.30.365.10">
    <property type="entry name" value="Aldehyde oxidase/xanthine dehydrogenase, molybdopterin binding domain"/>
    <property type="match status" value="4"/>
</dbReference>
<dbReference type="InterPro" id="IPR008274">
    <property type="entry name" value="AldOxase/xan_DH_MoCoBD1"/>
</dbReference>
<keyword evidence="6" id="KW-1185">Reference proteome</keyword>
<evidence type="ECO:0000256" key="1">
    <source>
        <dbReference type="ARBA" id="ARBA00022505"/>
    </source>
</evidence>
<dbReference type="SUPFAM" id="SSF54665">
    <property type="entry name" value="CO dehydrogenase molybdoprotein N-domain-like"/>
    <property type="match status" value="1"/>
</dbReference>
<dbReference type="SUPFAM" id="SSF56003">
    <property type="entry name" value="Molybdenum cofactor-binding domain"/>
    <property type="match status" value="1"/>
</dbReference>